<protein>
    <submittedName>
        <fullName evidence="2">Uncharacterized protein</fullName>
    </submittedName>
</protein>
<evidence type="ECO:0000313" key="4">
    <source>
        <dbReference type="Proteomes" id="UP001157091"/>
    </source>
</evidence>
<comment type="caution">
    <text evidence="2">The sequence shown here is derived from an EMBL/GenBank/DDBJ whole genome shotgun (WGS) entry which is preliminary data.</text>
</comment>
<evidence type="ECO:0000313" key="3">
    <source>
        <dbReference type="EMBL" id="GMA26726.1"/>
    </source>
</evidence>
<proteinExistence type="predicted"/>
<dbReference type="EMBL" id="BSUK01000001">
    <property type="protein sequence ID" value="GMA26664.1"/>
    <property type="molecule type" value="Genomic_DNA"/>
</dbReference>
<reference evidence="2" key="1">
    <citation type="journal article" date="2014" name="Int. J. Syst. Evol. Microbiol.">
        <title>Complete genome of a new Firmicutes species belonging to the dominant human colonic microbiota ('Ruminococcus bicirculans') reveals two chromosomes and a selective capacity to utilize plant glucans.</title>
        <authorList>
            <consortium name="NISC Comparative Sequencing Program"/>
            <person name="Wegmann U."/>
            <person name="Louis P."/>
            <person name="Goesmann A."/>
            <person name="Henrissat B."/>
            <person name="Duncan S.H."/>
            <person name="Flint H.J."/>
        </authorList>
    </citation>
    <scope>NUCLEOTIDE SEQUENCE</scope>
    <source>
        <strain evidence="2">NBRC 106348</strain>
    </source>
</reference>
<reference evidence="4" key="2">
    <citation type="journal article" date="2019" name="Int. J. Syst. Evol. Microbiol.">
        <title>The Global Catalogue of Microorganisms (GCM) 10K type strain sequencing project: providing services to taxonomists for standard genome sequencing and annotation.</title>
        <authorList>
            <consortium name="The Broad Institute Genomics Platform"/>
            <consortium name="The Broad Institute Genome Sequencing Center for Infectious Disease"/>
            <person name="Wu L."/>
            <person name="Ma J."/>
        </authorList>
    </citation>
    <scope>NUCLEOTIDE SEQUENCE [LARGE SCALE GENOMIC DNA]</scope>
    <source>
        <strain evidence="4">NBRC 106348</strain>
    </source>
</reference>
<evidence type="ECO:0000313" key="2">
    <source>
        <dbReference type="EMBL" id="GMA26664.1"/>
    </source>
</evidence>
<name>A0ABQ6I7B3_9MICO</name>
<reference evidence="2" key="3">
    <citation type="submission" date="2023-02" db="EMBL/GenBank/DDBJ databases">
        <authorList>
            <person name="Sun Q."/>
            <person name="Mori K."/>
        </authorList>
    </citation>
    <scope>NUCLEOTIDE SEQUENCE</scope>
    <source>
        <strain evidence="2">NBRC 106348</strain>
    </source>
</reference>
<gene>
    <name evidence="1" type="ORF">GCM10025864_00180</name>
    <name evidence="2" type="ORF">GCM10025864_44230</name>
    <name evidence="3" type="ORF">GCM10025864_44850</name>
</gene>
<organism evidence="2 4">
    <name type="scientific">Luteimicrobium album</name>
    <dbReference type="NCBI Taxonomy" id="1054550"/>
    <lineage>
        <taxon>Bacteria</taxon>
        <taxon>Bacillati</taxon>
        <taxon>Actinomycetota</taxon>
        <taxon>Actinomycetes</taxon>
        <taxon>Micrococcales</taxon>
        <taxon>Luteimicrobium</taxon>
    </lineage>
</organism>
<dbReference type="Proteomes" id="UP001157091">
    <property type="component" value="Unassembled WGS sequence"/>
</dbReference>
<sequence length="78" mass="8606">MARPHDRARAVAALDRANRLHDNLRALEDALGVEQRDAWITSLPRARHCYDCARFPDGAGLNPPGHHAPEKAFADLLG</sequence>
<dbReference type="EMBL" id="BSUK01000001">
    <property type="protein sequence ID" value="GMA22259.1"/>
    <property type="molecule type" value="Genomic_DNA"/>
</dbReference>
<keyword evidence="4" id="KW-1185">Reference proteome</keyword>
<dbReference type="RefSeq" id="WP_284291142.1">
    <property type="nucleotide sequence ID" value="NZ_BSUK01000001.1"/>
</dbReference>
<dbReference type="EMBL" id="BSUK01000001">
    <property type="protein sequence ID" value="GMA26726.1"/>
    <property type="molecule type" value="Genomic_DNA"/>
</dbReference>
<accession>A0ABQ6I7B3</accession>
<evidence type="ECO:0000313" key="1">
    <source>
        <dbReference type="EMBL" id="GMA22259.1"/>
    </source>
</evidence>